<dbReference type="Pfam" id="PF00496">
    <property type="entry name" value="SBP_bac_5"/>
    <property type="match status" value="1"/>
</dbReference>
<dbReference type="PANTHER" id="PTHR30290:SF65">
    <property type="entry name" value="MONOACYL PHOSPHATIDYLINOSITOL TETRAMANNOSIDE-BINDING PROTEIN LPQW-RELATED"/>
    <property type="match status" value="1"/>
</dbReference>
<evidence type="ECO:0000256" key="1">
    <source>
        <dbReference type="SAM" id="SignalP"/>
    </source>
</evidence>
<protein>
    <submittedName>
        <fullName evidence="3">ABC transporter family substrate-binding protein</fullName>
    </submittedName>
</protein>
<feature type="signal peptide" evidence="1">
    <location>
        <begin position="1"/>
        <end position="24"/>
    </location>
</feature>
<sequence>MRASIAVLAAAGLLLGACTGDHGAKPSPTATIGFADCQKNPTTCNGGDIKLGGAYTYGLDQPVTNWNVNTQEGNTPATRQALSGLLPQVFKVDPQGRLQLNADLVISADITNQIPETIVYKIRPDAVWSDGVPITADDFILTWKQNSGNPAHCTTCAPASTAGYDLIKSIVGSDGGKTVTMTFTDGKTFGDWKGDFSNDGLYPSHLATKQGFDLAKPEGVAGAANWFAHTVPTWSGGPYQIESFAKDQTLVLKKNDKWYGKTKPSLDRITFKFVLDPAAVLPALRSKELTGMAPQPSQALVTGVAGTPGVIYEIGESFTWEQLTLNTKNKYLADPILRRALFTAVNVKTIIEKTYGAYDKNLKPLGSHNLMPGDSGYKDVVTGTGQGSGDAGKAKKLLTDAGYKIDNGHLVTKAGEVVPALRLRYDKGNTVRAAIAEQVAAGLKEIGLDARAEPTEGMGQTLTAADFDLVLFDWVNGPLFQTAPERRWATGAPGNFGGYSNAELDRLVHQAAIDIDAKHAADLLNQADDLMTKDAYVLPLMQRPTLTFTYQEYANIRDNPSVWGPTYNIQEWGRRQNS</sequence>
<accession>A0ABP5US56</accession>
<dbReference type="PROSITE" id="PS51257">
    <property type="entry name" value="PROKAR_LIPOPROTEIN"/>
    <property type="match status" value="1"/>
</dbReference>
<dbReference type="Proteomes" id="UP001501444">
    <property type="component" value="Unassembled WGS sequence"/>
</dbReference>
<proteinExistence type="predicted"/>
<dbReference type="PANTHER" id="PTHR30290">
    <property type="entry name" value="PERIPLASMIC BINDING COMPONENT OF ABC TRANSPORTER"/>
    <property type="match status" value="1"/>
</dbReference>
<dbReference type="RefSeq" id="WP_344619532.1">
    <property type="nucleotide sequence ID" value="NZ_BAAARV010000102.1"/>
</dbReference>
<feature type="chain" id="PRO_5046614854" evidence="1">
    <location>
        <begin position="25"/>
        <end position="578"/>
    </location>
</feature>
<organism evidence="3 4">
    <name type="scientific">Dactylosporangium salmoneum</name>
    <dbReference type="NCBI Taxonomy" id="53361"/>
    <lineage>
        <taxon>Bacteria</taxon>
        <taxon>Bacillati</taxon>
        <taxon>Actinomycetota</taxon>
        <taxon>Actinomycetes</taxon>
        <taxon>Micromonosporales</taxon>
        <taxon>Micromonosporaceae</taxon>
        <taxon>Dactylosporangium</taxon>
    </lineage>
</organism>
<reference evidence="4" key="1">
    <citation type="journal article" date="2019" name="Int. J. Syst. Evol. Microbiol.">
        <title>The Global Catalogue of Microorganisms (GCM) 10K type strain sequencing project: providing services to taxonomists for standard genome sequencing and annotation.</title>
        <authorList>
            <consortium name="The Broad Institute Genomics Platform"/>
            <consortium name="The Broad Institute Genome Sequencing Center for Infectious Disease"/>
            <person name="Wu L."/>
            <person name="Ma J."/>
        </authorList>
    </citation>
    <scope>NUCLEOTIDE SEQUENCE [LARGE SCALE GENOMIC DNA]</scope>
    <source>
        <strain evidence="4">JCM 3272</strain>
    </source>
</reference>
<dbReference type="Gene3D" id="3.10.105.10">
    <property type="entry name" value="Dipeptide-binding Protein, Domain 3"/>
    <property type="match status" value="1"/>
</dbReference>
<dbReference type="EMBL" id="BAAARV010000102">
    <property type="protein sequence ID" value="GAA2386701.1"/>
    <property type="molecule type" value="Genomic_DNA"/>
</dbReference>
<dbReference type="SUPFAM" id="SSF53850">
    <property type="entry name" value="Periplasmic binding protein-like II"/>
    <property type="match status" value="1"/>
</dbReference>
<dbReference type="CDD" id="cd08501">
    <property type="entry name" value="PBP2_Lpqw"/>
    <property type="match status" value="1"/>
</dbReference>
<dbReference type="Gene3D" id="3.90.76.10">
    <property type="entry name" value="Dipeptide-binding Protein, Domain 1"/>
    <property type="match status" value="1"/>
</dbReference>
<gene>
    <name evidence="3" type="ORF">GCM10010170_097260</name>
</gene>
<evidence type="ECO:0000313" key="3">
    <source>
        <dbReference type="EMBL" id="GAA2386701.1"/>
    </source>
</evidence>
<evidence type="ECO:0000313" key="4">
    <source>
        <dbReference type="Proteomes" id="UP001501444"/>
    </source>
</evidence>
<dbReference type="Gene3D" id="3.40.190.10">
    <property type="entry name" value="Periplasmic binding protein-like II"/>
    <property type="match status" value="1"/>
</dbReference>
<comment type="caution">
    <text evidence="3">The sequence shown here is derived from an EMBL/GenBank/DDBJ whole genome shotgun (WGS) entry which is preliminary data.</text>
</comment>
<name>A0ABP5US56_9ACTN</name>
<feature type="domain" description="Solute-binding protein family 5" evidence="2">
    <location>
        <begin position="117"/>
        <end position="478"/>
    </location>
</feature>
<dbReference type="InterPro" id="IPR039424">
    <property type="entry name" value="SBP_5"/>
</dbReference>
<keyword evidence="4" id="KW-1185">Reference proteome</keyword>
<keyword evidence="1" id="KW-0732">Signal</keyword>
<dbReference type="InterPro" id="IPR000914">
    <property type="entry name" value="SBP_5_dom"/>
</dbReference>
<evidence type="ECO:0000259" key="2">
    <source>
        <dbReference type="Pfam" id="PF00496"/>
    </source>
</evidence>